<dbReference type="InterPro" id="IPR029063">
    <property type="entry name" value="SAM-dependent_MTases_sf"/>
</dbReference>
<dbReference type="InterPro" id="IPR041698">
    <property type="entry name" value="Methyltransf_25"/>
</dbReference>
<dbReference type="Gene3D" id="3.40.50.150">
    <property type="entry name" value="Vaccinia Virus protein VP39"/>
    <property type="match status" value="1"/>
</dbReference>
<dbReference type="PANTHER" id="PTHR43591:SF24">
    <property type="entry name" value="2-METHOXY-6-POLYPRENYL-1,4-BENZOQUINOL METHYLASE, MITOCHONDRIAL"/>
    <property type="match status" value="1"/>
</dbReference>
<dbReference type="Pfam" id="PF13649">
    <property type="entry name" value="Methyltransf_25"/>
    <property type="match status" value="1"/>
</dbReference>
<feature type="domain" description="Methyltransferase" evidence="1">
    <location>
        <begin position="46"/>
        <end position="139"/>
    </location>
</feature>
<dbReference type="AlphaFoldDB" id="A0A7Y9I6A0"/>
<protein>
    <submittedName>
        <fullName evidence="2">SAM-dependent methyltransferase</fullName>
    </submittedName>
</protein>
<keyword evidence="2" id="KW-0489">Methyltransferase</keyword>
<dbReference type="CDD" id="cd02440">
    <property type="entry name" value="AdoMet_MTases"/>
    <property type="match status" value="1"/>
</dbReference>
<reference evidence="2 3" key="1">
    <citation type="submission" date="2020-07" db="EMBL/GenBank/DDBJ databases">
        <title>Sequencing the genomes of 1000 actinobacteria strains.</title>
        <authorList>
            <person name="Klenk H.-P."/>
        </authorList>
    </citation>
    <scope>NUCLEOTIDE SEQUENCE [LARGE SCALE GENOMIC DNA]</scope>
    <source>
        <strain evidence="2 3">DSM 22083</strain>
    </source>
</reference>
<dbReference type="GO" id="GO:0008168">
    <property type="term" value="F:methyltransferase activity"/>
    <property type="evidence" value="ECO:0007669"/>
    <property type="project" value="UniProtKB-KW"/>
</dbReference>
<dbReference type="RefSeq" id="WP_179750952.1">
    <property type="nucleotide sequence ID" value="NZ_JACCBU010000001.1"/>
</dbReference>
<dbReference type="Proteomes" id="UP000569914">
    <property type="component" value="Unassembled WGS sequence"/>
</dbReference>
<name>A0A7Y9I6A0_9ACTN</name>
<evidence type="ECO:0000313" key="3">
    <source>
        <dbReference type="Proteomes" id="UP000569914"/>
    </source>
</evidence>
<evidence type="ECO:0000259" key="1">
    <source>
        <dbReference type="Pfam" id="PF13649"/>
    </source>
</evidence>
<evidence type="ECO:0000313" key="2">
    <source>
        <dbReference type="EMBL" id="NYE71062.1"/>
    </source>
</evidence>
<organism evidence="2 3">
    <name type="scientific">Microlunatus parietis</name>
    <dbReference type="NCBI Taxonomy" id="682979"/>
    <lineage>
        <taxon>Bacteria</taxon>
        <taxon>Bacillati</taxon>
        <taxon>Actinomycetota</taxon>
        <taxon>Actinomycetes</taxon>
        <taxon>Propionibacteriales</taxon>
        <taxon>Propionibacteriaceae</taxon>
        <taxon>Microlunatus</taxon>
    </lineage>
</organism>
<dbReference type="GO" id="GO:0032259">
    <property type="term" value="P:methylation"/>
    <property type="evidence" value="ECO:0007669"/>
    <property type="project" value="UniProtKB-KW"/>
</dbReference>
<dbReference type="PANTHER" id="PTHR43591">
    <property type="entry name" value="METHYLTRANSFERASE"/>
    <property type="match status" value="1"/>
</dbReference>
<sequence>MGHAEALNSVGYGPFWSERWDAEFGNNPNTGATVDTVAALAEGTTILEWGIGTGRLALPLVEKGLKVVGVDSSPDMLGQLRGKPGAEVIELVEGDFETTRVEGDFGLVFISSHALFALTSQQAQVNCFANASAHLREGGRFVIEVMNPGSAAMENGRAWTTAVKPHALTLFFSSANPVTQQMVMCHFDIDDQGGVKLRPAASRYAWPAELDLMAIMAGLELESRWGGWDRQPFTAHSSSHVSVYRKAAEA</sequence>
<gene>
    <name evidence="2" type="ORF">BKA15_002391</name>
</gene>
<keyword evidence="2" id="KW-0808">Transferase</keyword>
<dbReference type="SUPFAM" id="SSF53335">
    <property type="entry name" value="S-adenosyl-L-methionine-dependent methyltransferases"/>
    <property type="match status" value="1"/>
</dbReference>
<dbReference type="EMBL" id="JACCBU010000001">
    <property type="protein sequence ID" value="NYE71062.1"/>
    <property type="molecule type" value="Genomic_DNA"/>
</dbReference>
<comment type="caution">
    <text evidence="2">The sequence shown here is derived from an EMBL/GenBank/DDBJ whole genome shotgun (WGS) entry which is preliminary data.</text>
</comment>
<proteinExistence type="predicted"/>
<keyword evidence="3" id="KW-1185">Reference proteome</keyword>
<accession>A0A7Y9I6A0</accession>